<keyword evidence="3" id="KW-1185">Reference proteome</keyword>
<feature type="compositionally biased region" description="Polar residues" evidence="1">
    <location>
        <begin position="12"/>
        <end position="23"/>
    </location>
</feature>
<sequence length="104" mass="12018">MNVRLRARRSAAPQSSWPSTAAKQQIDAMRAAKGGLQKKRAAIREREQRMRERQVDTRGDMMTLWSSLSTFYITEDFYHCAHAQLAPQEPLLLFWPPANGRFIL</sequence>
<organism evidence="2 3">
    <name type="scientific">Vitrella brassicaformis (strain CCMP3155)</name>
    <dbReference type="NCBI Taxonomy" id="1169540"/>
    <lineage>
        <taxon>Eukaryota</taxon>
        <taxon>Sar</taxon>
        <taxon>Alveolata</taxon>
        <taxon>Colpodellida</taxon>
        <taxon>Vitrellaceae</taxon>
        <taxon>Vitrella</taxon>
    </lineage>
</organism>
<accession>A0A0G4EXF4</accession>
<dbReference type="AlphaFoldDB" id="A0A0G4EXF4"/>
<evidence type="ECO:0000313" key="3">
    <source>
        <dbReference type="Proteomes" id="UP000041254"/>
    </source>
</evidence>
<gene>
    <name evidence="2" type="ORF">Vbra_13836</name>
</gene>
<dbReference type="VEuPathDB" id="CryptoDB:Vbra_13836"/>
<dbReference type="InParanoid" id="A0A0G4EXF4"/>
<dbReference type="EMBL" id="CDMY01000339">
    <property type="protein sequence ID" value="CEM03371.1"/>
    <property type="molecule type" value="Genomic_DNA"/>
</dbReference>
<name>A0A0G4EXF4_VITBC</name>
<evidence type="ECO:0000313" key="2">
    <source>
        <dbReference type="EMBL" id="CEM03371.1"/>
    </source>
</evidence>
<evidence type="ECO:0000256" key="1">
    <source>
        <dbReference type="SAM" id="MobiDB-lite"/>
    </source>
</evidence>
<reference evidence="2 3" key="1">
    <citation type="submission" date="2014-11" db="EMBL/GenBank/DDBJ databases">
        <authorList>
            <person name="Zhu J."/>
            <person name="Qi W."/>
            <person name="Song R."/>
        </authorList>
    </citation>
    <scope>NUCLEOTIDE SEQUENCE [LARGE SCALE GENOMIC DNA]</scope>
</reference>
<feature type="region of interest" description="Disordered" evidence="1">
    <location>
        <begin position="1"/>
        <end position="23"/>
    </location>
</feature>
<protein>
    <submittedName>
        <fullName evidence="2">Uncharacterized protein</fullName>
    </submittedName>
</protein>
<proteinExistence type="predicted"/>
<dbReference type="Proteomes" id="UP000041254">
    <property type="component" value="Unassembled WGS sequence"/>
</dbReference>